<dbReference type="OrthoDB" id="9808602at2"/>
<dbReference type="GO" id="GO:0016780">
    <property type="term" value="F:phosphotransferase activity, for other substituted phosphate groups"/>
    <property type="evidence" value="ECO:0007669"/>
    <property type="project" value="TreeGrafter"/>
</dbReference>
<dbReference type="PATRIC" id="fig|1423731.3.peg.658"/>
<keyword evidence="5" id="KW-1185">Reference proteome</keyword>
<evidence type="ECO:0000313" key="5">
    <source>
        <dbReference type="Proteomes" id="UP000051621"/>
    </source>
</evidence>
<dbReference type="EMBL" id="AZEF01000011">
    <property type="protein sequence ID" value="KRL02607.1"/>
    <property type="molecule type" value="Genomic_DNA"/>
</dbReference>
<keyword evidence="4" id="KW-0808">Transferase</keyword>
<reference evidence="4 5" key="1">
    <citation type="journal article" date="2015" name="Genome Announc.">
        <title>Expanding the biotechnology potential of lactobacilli through comparative genomics of 213 strains and associated genera.</title>
        <authorList>
            <person name="Sun Z."/>
            <person name="Harris H.M."/>
            <person name="McCann A."/>
            <person name="Guo C."/>
            <person name="Argimon S."/>
            <person name="Zhang W."/>
            <person name="Yang X."/>
            <person name="Jeffery I.B."/>
            <person name="Cooney J.C."/>
            <person name="Kagawa T.F."/>
            <person name="Liu W."/>
            <person name="Song Y."/>
            <person name="Salvetti E."/>
            <person name="Wrobel A."/>
            <person name="Rasinkangas P."/>
            <person name="Parkhill J."/>
            <person name="Rea M.C."/>
            <person name="O'Sullivan O."/>
            <person name="Ritari J."/>
            <person name="Douillard F.P."/>
            <person name="Paul Ross R."/>
            <person name="Yang R."/>
            <person name="Briner A.E."/>
            <person name="Felis G.E."/>
            <person name="de Vos W.M."/>
            <person name="Barrangou R."/>
            <person name="Klaenhammer T.R."/>
            <person name="Caufield P.W."/>
            <person name="Cui Y."/>
            <person name="Zhang H."/>
            <person name="O'Toole P.W."/>
        </authorList>
    </citation>
    <scope>NUCLEOTIDE SEQUENCE [LARGE SCALE GENOMIC DNA]</scope>
    <source>
        <strain evidence="4 5">DSM 19910</strain>
    </source>
</reference>
<feature type="transmembrane region" description="Helical" evidence="2">
    <location>
        <begin position="34"/>
        <end position="55"/>
    </location>
</feature>
<protein>
    <submittedName>
        <fullName evidence="4">Bacterial sugar transferase family protein</fullName>
    </submittedName>
</protein>
<feature type="domain" description="Bacterial sugar transferase" evidence="3">
    <location>
        <begin position="29"/>
        <end position="216"/>
    </location>
</feature>
<comment type="similarity">
    <text evidence="1">Belongs to the bacterial sugar transferase family.</text>
</comment>
<name>A0A0R1M3I8_9LACO</name>
<dbReference type="RefSeq" id="WP_057742797.1">
    <property type="nucleotide sequence ID" value="NZ_AZEF01000011.1"/>
</dbReference>
<dbReference type="PANTHER" id="PTHR30576:SF0">
    <property type="entry name" value="UNDECAPRENYL-PHOSPHATE N-ACETYLGALACTOSAMINYL 1-PHOSPHATE TRANSFERASE-RELATED"/>
    <property type="match status" value="1"/>
</dbReference>
<dbReference type="STRING" id="1423731.FC81_GL000644"/>
<dbReference type="AlphaFoldDB" id="A0A0R1M3I8"/>
<evidence type="ECO:0000256" key="1">
    <source>
        <dbReference type="ARBA" id="ARBA00006464"/>
    </source>
</evidence>
<accession>A0A0R1M3I8</accession>
<keyword evidence="2" id="KW-1133">Transmembrane helix</keyword>
<proteinExistence type="inferred from homology"/>
<gene>
    <name evidence="4" type="ORF">FC81_GL000644</name>
</gene>
<evidence type="ECO:0000256" key="2">
    <source>
        <dbReference type="SAM" id="Phobius"/>
    </source>
</evidence>
<dbReference type="Pfam" id="PF02397">
    <property type="entry name" value="Bac_transf"/>
    <property type="match status" value="1"/>
</dbReference>
<organism evidence="4 5">
    <name type="scientific">Liquorilactobacillus capillatus DSM 19910</name>
    <dbReference type="NCBI Taxonomy" id="1423731"/>
    <lineage>
        <taxon>Bacteria</taxon>
        <taxon>Bacillati</taxon>
        <taxon>Bacillota</taxon>
        <taxon>Bacilli</taxon>
        <taxon>Lactobacillales</taxon>
        <taxon>Lactobacillaceae</taxon>
        <taxon>Liquorilactobacillus</taxon>
    </lineage>
</organism>
<evidence type="ECO:0000259" key="3">
    <source>
        <dbReference type="Pfam" id="PF02397"/>
    </source>
</evidence>
<keyword evidence="2" id="KW-0812">Transmembrane</keyword>
<keyword evidence="2" id="KW-0472">Membrane</keyword>
<sequence length="222" mass="25939">MERGQLNVQQLIHLDRYHIDHRYVYRTLKRLSDFIFSLGGLIVLAPLFIVVMLLIKLEDHGSIFYKQKRLGRGGKVFYMYKFRSMCMNADEKLAELKKYNEVDGAMFKMKHDPRVTRIGHFIRKTSIDELPQLCNVLMGHMSLVGPRPPLPNEVAQYSEYDKQRLYVTPGCTGLWQVSGRNEVGFNEMVELDLRYIQKSNLIYDFIIVLRTIKIMVVPNGAY</sequence>
<dbReference type="InterPro" id="IPR003362">
    <property type="entry name" value="Bact_transf"/>
</dbReference>
<evidence type="ECO:0000313" key="4">
    <source>
        <dbReference type="EMBL" id="KRL02607.1"/>
    </source>
</evidence>
<comment type="caution">
    <text evidence="4">The sequence shown here is derived from an EMBL/GenBank/DDBJ whole genome shotgun (WGS) entry which is preliminary data.</text>
</comment>
<dbReference type="Proteomes" id="UP000051621">
    <property type="component" value="Unassembled WGS sequence"/>
</dbReference>
<dbReference type="PANTHER" id="PTHR30576">
    <property type="entry name" value="COLANIC BIOSYNTHESIS UDP-GLUCOSE LIPID CARRIER TRANSFERASE"/>
    <property type="match status" value="1"/>
</dbReference>